<name>A0AAE3QXM1_9BACT</name>
<dbReference type="EMBL" id="JASJOU010000001">
    <property type="protein sequence ID" value="MDJ1499340.1"/>
    <property type="molecule type" value="Genomic_DNA"/>
</dbReference>
<accession>A0AAE3QXM1</accession>
<keyword evidence="2" id="KW-1185">Reference proteome</keyword>
<protein>
    <submittedName>
        <fullName evidence="1">Uncharacterized protein</fullName>
    </submittedName>
</protein>
<proteinExistence type="predicted"/>
<reference evidence="1" key="1">
    <citation type="submission" date="2023-05" db="EMBL/GenBank/DDBJ databases">
        <authorList>
            <person name="Zhang X."/>
        </authorList>
    </citation>
    <scope>NUCLEOTIDE SEQUENCE</scope>
    <source>
        <strain evidence="1">BD1B2-1</strain>
    </source>
</reference>
<dbReference type="Proteomes" id="UP001232063">
    <property type="component" value="Unassembled WGS sequence"/>
</dbReference>
<organism evidence="1 2">
    <name type="scientific">Xanthocytophaga agilis</name>
    <dbReference type="NCBI Taxonomy" id="3048010"/>
    <lineage>
        <taxon>Bacteria</taxon>
        <taxon>Pseudomonadati</taxon>
        <taxon>Bacteroidota</taxon>
        <taxon>Cytophagia</taxon>
        <taxon>Cytophagales</taxon>
        <taxon>Rhodocytophagaceae</taxon>
        <taxon>Xanthocytophaga</taxon>
    </lineage>
</organism>
<dbReference type="RefSeq" id="WP_314508862.1">
    <property type="nucleotide sequence ID" value="NZ_JASJOU010000001.1"/>
</dbReference>
<evidence type="ECO:0000313" key="1">
    <source>
        <dbReference type="EMBL" id="MDJ1499340.1"/>
    </source>
</evidence>
<evidence type="ECO:0000313" key="2">
    <source>
        <dbReference type="Proteomes" id="UP001232063"/>
    </source>
</evidence>
<comment type="caution">
    <text evidence="1">The sequence shown here is derived from an EMBL/GenBank/DDBJ whole genome shotgun (WGS) entry which is preliminary data.</text>
</comment>
<dbReference type="AlphaFoldDB" id="A0AAE3QXM1"/>
<gene>
    <name evidence="1" type="ORF">QNI22_01715</name>
</gene>
<sequence length="1153" mass="130801">MPKSLLIQSSQVRNGDRGKWNKFDQQKPYIQGIQTGDVATQEIDAVTLNTMISGVPTPWARARLFGFALKYTQEDPNIKTTGLIKFYNSLIAEWKGLIACMALFPNRIKIASPLPMDVQNINDLYSIPTSLGRMLFDDTDLWTEPDSLSRNDPNAKPAVQLIYYNGKLIGGTSPYSLAFPAASYTNLPDSGDIGWYRNGKFDDPLVYGNLGADDLKKLFLLVKTMAAKIPSFEQKINQNRQGKVALSLLGLREFTEKFAQDIKAKAPNIEESGTLDGELNFAAPYQELFAVKSGYYFLNGVFYLNDPGSGAVEIDPKSLLLDSETLSQFFLEDETQPLDNAAVHYLKARDLSRNEDLYFPLPLSRSAILLFQNNLADLLQGKKDFHQIYAELKPNEYRLKVRFRLYVGDKHMTPIEREYKIEPMDTGKHVILWPNFISEHWQQYYLYNEIPANDTSIKIVPFFKRWENPWKIITNDKKQFVYGEGITTDEFKFINDNGLPEKRLEGDKLVYYPIGKSGDLHKYEIYRFNQPLAGLEIRKNIGGADQVIGYLMVKNATETFKDLSGTHTPEYIRNRRATIGIDFGSNNSCLSYSTDGVVKPFTFKNRRVFLMGAETFNGDSKFASLHEMYFFQNESIMNGQLKTWVQQHNRLSVVPGKETIEISGGVPIFEPNIRVLAMEKSFMRTNAGELYYSLKWENDDAGMHRKEGFLKTLWLTMCAELYENQYAPSVMRWSYPGALSKKDQRLYNTMYGNIAQITPIRNVPTANLEQPLTEAEAVCNYALSKGGLAFYGDNMMIGADVGGSTCNVLLVARERGQDGSYAPRLVKQSSLRMSAGKLAEVTLKSSQVREAIYYFATSGIANIKVMGIEEMRNKPEVSPYYLNTILDRLRGEDFDKFYKSLAQSGSPYVNKTEARAIFAIPTFICGTVLFYSGMLAKKTIQDRNLTGINTFEFFPFGKGGRMFDWLESFIGKQDTLSYYNNCFKAGFGEGSDTIRLVKRDEIRQDNKSEVSFGLSAERKVVVDENSRETADIVGEEGFVFNGQTLKASDSVTTQYLEKIEQFDQIPANFANFEKFLNVFLNLAGPNDAGIIENTQVLKSKLPEIRRMLLNYVTYDPEYINARTSGQFDYKHSILVLIAMCFLDRILIPDLFKG</sequence>